<evidence type="ECO:0000313" key="1">
    <source>
        <dbReference type="EMBL" id="KAJ8673612.1"/>
    </source>
</evidence>
<dbReference type="EMBL" id="CM056743">
    <property type="protein sequence ID" value="KAJ8673612.1"/>
    <property type="molecule type" value="Genomic_DNA"/>
</dbReference>
<reference evidence="1" key="1">
    <citation type="submission" date="2023-04" db="EMBL/GenBank/DDBJ databases">
        <title>A chromosome-level genome assembly of the parasitoid wasp Eretmocerus hayati.</title>
        <authorList>
            <person name="Zhong Y."/>
            <person name="Liu S."/>
            <person name="Liu Y."/>
        </authorList>
    </citation>
    <scope>NUCLEOTIDE SEQUENCE</scope>
    <source>
        <strain evidence="1">ZJU_SS_LIU_2023</strain>
    </source>
</reference>
<name>A0ACC2NR67_9HYME</name>
<evidence type="ECO:0000313" key="2">
    <source>
        <dbReference type="Proteomes" id="UP001239111"/>
    </source>
</evidence>
<proteinExistence type="predicted"/>
<keyword evidence="2" id="KW-1185">Reference proteome</keyword>
<accession>A0ACC2NR67</accession>
<organism evidence="1 2">
    <name type="scientific">Eretmocerus hayati</name>
    <dbReference type="NCBI Taxonomy" id="131215"/>
    <lineage>
        <taxon>Eukaryota</taxon>
        <taxon>Metazoa</taxon>
        <taxon>Ecdysozoa</taxon>
        <taxon>Arthropoda</taxon>
        <taxon>Hexapoda</taxon>
        <taxon>Insecta</taxon>
        <taxon>Pterygota</taxon>
        <taxon>Neoptera</taxon>
        <taxon>Endopterygota</taxon>
        <taxon>Hymenoptera</taxon>
        <taxon>Apocrita</taxon>
        <taxon>Proctotrupomorpha</taxon>
        <taxon>Chalcidoidea</taxon>
        <taxon>Aphelinidae</taxon>
        <taxon>Aphelininae</taxon>
        <taxon>Eretmocerus</taxon>
    </lineage>
</organism>
<comment type="caution">
    <text evidence="1">The sequence shown here is derived from an EMBL/GenBank/DDBJ whole genome shotgun (WGS) entry which is preliminary data.</text>
</comment>
<dbReference type="Proteomes" id="UP001239111">
    <property type="component" value="Chromosome 3"/>
</dbReference>
<sequence length="292" mass="32007">MRETLLLILAVAVGAQAFCYRKSPPRSQDTAESLAQPGNYSIWVCVQSQDLAADLEKAPKANTTQLWVSMSHVPKLPADAFAKLADKLVKIEIWSSKLAEIDDAALNGLKELKGLILPRNELSTIKAAWFKHTQKLLELNLANNKIASIEIDFLKSLPALINLDLRGNELLALPEDFVKQLPPTLRRLNIFNNPLNYRQTNQLAEYSKTKDDKTNEPRLKELKHVLSVTKSCLDDKDLSDKSNAGVDKCVEERMTKALMLIASGQVPVSGSTTSPGTTSTTVAGASSTTAKP</sequence>
<protein>
    <submittedName>
        <fullName evidence="1">Uncharacterized protein</fullName>
    </submittedName>
</protein>
<gene>
    <name evidence="1" type="ORF">QAD02_004874</name>
</gene>